<gene>
    <name evidence="2" type="ORF">GRF29_44g64513</name>
</gene>
<protein>
    <submittedName>
        <fullName evidence="2">Uncharacterized protein</fullName>
    </submittedName>
</protein>
<dbReference type="Proteomes" id="UP001280581">
    <property type="component" value="Unassembled WGS sequence"/>
</dbReference>
<reference evidence="2 3" key="1">
    <citation type="submission" date="2021-02" db="EMBL/GenBank/DDBJ databases">
        <title>Genome assembly of Pseudopithomyces chartarum.</title>
        <authorList>
            <person name="Jauregui R."/>
            <person name="Singh J."/>
            <person name="Voisey C."/>
        </authorList>
    </citation>
    <scope>NUCLEOTIDE SEQUENCE [LARGE SCALE GENOMIC DNA]</scope>
    <source>
        <strain evidence="2 3">AGR01</strain>
    </source>
</reference>
<accession>A0AAN6LYK5</accession>
<dbReference type="AlphaFoldDB" id="A0AAN6LYK5"/>
<keyword evidence="3" id="KW-1185">Reference proteome</keyword>
<proteinExistence type="predicted"/>
<evidence type="ECO:0000313" key="3">
    <source>
        <dbReference type="Proteomes" id="UP001280581"/>
    </source>
</evidence>
<dbReference type="EMBL" id="WVTA01000005">
    <property type="protein sequence ID" value="KAK3209581.1"/>
    <property type="molecule type" value="Genomic_DNA"/>
</dbReference>
<feature type="region of interest" description="Disordered" evidence="1">
    <location>
        <begin position="1"/>
        <end position="24"/>
    </location>
</feature>
<comment type="caution">
    <text evidence="2">The sequence shown here is derived from an EMBL/GenBank/DDBJ whole genome shotgun (WGS) entry which is preliminary data.</text>
</comment>
<evidence type="ECO:0000313" key="2">
    <source>
        <dbReference type="EMBL" id="KAK3209581.1"/>
    </source>
</evidence>
<name>A0AAN6LYK5_9PLEO</name>
<organism evidence="2 3">
    <name type="scientific">Pseudopithomyces chartarum</name>
    <dbReference type="NCBI Taxonomy" id="1892770"/>
    <lineage>
        <taxon>Eukaryota</taxon>
        <taxon>Fungi</taxon>
        <taxon>Dikarya</taxon>
        <taxon>Ascomycota</taxon>
        <taxon>Pezizomycotina</taxon>
        <taxon>Dothideomycetes</taxon>
        <taxon>Pleosporomycetidae</taxon>
        <taxon>Pleosporales</taxon>
        <taxon>Massarineae</taxon>
        <taxon>Didymosphaeriaceae</taxon>
        <taxon>Pseudopithomyces</taxon>
    </lineage>
</organism>
<sequence length="103" mass="11764">MVKGKVMQLQNPVSNENRNDPIRGTARNVAMKGSEQHVASLLGLFRSVFAIFEYLNNDDTSNRVNQVRNNIRTQLGFVEQGMVTAYTNLRRQEDIDEPLDIVR</sequence>
<evidence type="ECO:0000256" key="1">
    <source>
        <dbReference type="SAM" id="MobiDB-lite"/>
    </source>
</evidence>